<feature type="compositionally biased region" description="Basic residues" evidence="3">
    <location>
        <begin position="263"/>
        <end position="273"/>
    </location>
</feature>
<feature type="domain" description="Large ribosomal subunit protein uL15/eL18" evidence="4">
    <location>
        <begin position="232"/>
        <end position="270"/>
    </location>
</feature>
<proteinExistence type="predicted"/>
<feature type="region of interest" description="Disordered" evidence="3">
    <location>
        <begin position="242"/>
        <end position="273"/>
    </location>
</feature>
<evidence type="ECO:0000313" key="5">
    <source>
        <dbReference type="Proteomes" id="UP000515211"/>
    </source>
</evidence>
<keyword evidence="1" id="KW-0689">Ribosomal protein</keyword>
<feature type="compositionally biased region" description="Basic residues" evidence="3">
    <location>
        <begin position="246"/>
        <end position="256"/>
    </location>
</feature>
<dbReference type="Pfam" id="PF17135">
    <property type="entry name" value="Ribosomal_L18"/>
    <property type="match status" value="1"/>
</dbReference>
<keyword evidence="5" id="KW-1185">Reference proteome</keyword>
<dbReference type="GeneID" id="110281035"/>
<sequence length="273" mass="29974">MGDDPVNFMAALENMAAAMQATAEALGNQAGNGNAANGDNGLMMVATFLTIHLPIFGGTKNPTEADNWFQAIERALQAQQVLEDQRVEFATYQLVGEAHLNAAATTACYRLQIAAVEVANRDRAQGKSSRSFRRRRVLGSPSFCPRSCCVAGAPRCRCWPRKPPFKPVSVGSIVGLNFAVYESLKDWLVKSNPFGLVQDSELSVTTRLSQWITIIRNDVLMEKDLFCPVRLEAVKHFGPGPSVPHSHTKPYVRSKGRKFERARGRKNNKGLGV</sequence>
<evidence type="ECO:0000256" key="3">
    <source>
        <dbReference type="SAM" id="MobiDB-lite"/>
    </source>
</evidence>
<gene>
    <name evidence="6" type="primary">LOC110281035</name>
</gene>
<dbReference type="GO" id="GO:0006412">
    <property type="term" value="P:translation"/>
    <property type="evidence" value="ECO:0007669"/>
    <property type="project" value="InterPro"/>
</dbReference>
<dbReference type="PANTHER" id="PTHR10934">
    <property type="entry name" value="60S RIBOSOMAL PROTEIN L18"/>
    <property type="match status" value="1"/>
</dbReference>
<reference evidence="5" key="1">
    <citation type="journal article" date="2016" name="Nat. Genet.">
        <title>The genome sequences of Arachis duranensis and Arachis ipaensis, the diploid ancestors of cultivated peanut.</title>
        <authorList>
            <person name="Bertioli D.J."/>
            <person name="Cannon S.B."/>
            <person name="Froenicke L."/>
            <person name="Huang G."/>
            <person name="Farmer A.D."/>
            <person name="Cannon E.K."/>
            <person name="Liu X."/>
            <person name="Gao D."/>
            <person name="Clevenger J."/>
            <person name="Dash S."/>
            <person name="Ren L."/>
            <person name="Moretzsohn M.C."/>
            <person name="Shirasawa K."/>
            <person name="Huang W."/>
            <person name="Vidigal B."/>
            <person name="Abernathy B."/>
            <person name="Chu Y."/>
            <person name="Niederhuth C.E."/>
            <person name="Umale P."/>
            <person name="Araujo A.C."/>
            <person name="Kozik A."/>
            <person name="Kim K.D."/>
            <person name="Burow M.D."/>
            <person name="Varshney R.K."/>
            <person name="Wang X."/>
            <person name="Zhang X."/>
            <person name="Barkley N."/>
            <person name="Guimaraes P.M."/>
            <person name="Isobe S."/>
            <person name="Guo B."/>
            <person name="Liao B."/>
            <person name="Stalker H.T."/>
            <person name="Schmitz R.J."/>
            <person name="Scheffler B.E."/>
            <person name="Leal-Bertioli S.C."/>
            <person name="Xun X."/>
            <person name="Jackson S.A."/>
            <person name="Michelmore R."/>
            <person name="Ozias-Akins P."/>
        </authorList>
    </citation>
    <scope>NUCLEOTIDE SEQUENCE [LARGE SCALE GENOMIC DNA]</scope>
    <source>
        <strain evidence="5">cv. V14167</strain>
    </source>
</reference>
<accession>A0A9C6TZ58</accession>
<dbReference type="PANTHER" id="PTHR10934:SF25">
    <property type="entry name" value="LARGE RIBOSOMAL SUBUNIT PROTEIN EL18X-RELATED"/>
    <property type="match status" value="1"/>
</dbReference>
<dbReference type="InterPro" id="IPR000039">
    <property type="entry name" value="Ribosomal_eL18"/>
</dbReference>
<dbReference type="KEGG" id="adu:110281035"/>
<dbReference type="InterPro" id="IPR021131">
    <property type="entry name" value="Ribosomal_uL15/eL18"/>
</dbReference>
<evidence type="ECO:0000256" key="2">
    <source>
        <dbReference type="ARBA" id="ARBA00023274"/>
    </source>
</evidence>
<protein>
    <submittedName>
        <fullName evidence="6">Uncharacterized protein LOC110281035</fullName>
    </submittedName>
</protein>
<dbReference type="GO" id="GO:0003723">
    <property type="term" value="F:RNA binding"/>
    <property type="evidence" value="ECO:0007669"/>
    <property type="project" value="TreeGrafter"/>
</dbReference>
<keyword evidence="2" id="KW-0687">Ribonucleoprotein</keyword>
<dbReference type="AlphaFoldDB" id="A0A9C6TZ58"/>
<dbReference type="Proteomes" id="UP000515211">
    <property type="component" value="Chromosome 5"/>
</dbReference>
<reference evidence="6" key="2">
    <citation type="submission" date="2025-08" db="UniProtKB">
        <authorList>
            <consortium name="RefSeq"/>
        </authorList>
    </citation>
    <scope>IDENTIFICATION</scope>
    <source>
        <tissue evidence="6">Whole plant</tissue>
    </source>
</reference>
<dbReference type="RefSeq" id="XP_052117629.1">
    <property type="nucleotide sequence ID" value="XM_052261669.1"/>
</dbReference>
<organism evidence="5 6">
    <name type="scientific">Arachis duranensis</name>
    <name type="common">Wild peanut</name>
    <dbReference type="NCBI Taxonomy" id="130453"/>
    <lineage>
        <taxon>Eukaryota</taxon>
        <taxon>Viridiplantae</taxon>
        <taxon>Streptophyta</taxon>
        <taxon>Embryophyta</taxon>
        <taxon>Tracheophyta</taxon>
        <taxon>Spermatophyta</taxon>
        <taxon>Magnoliopsida</taxon>
        <taxon>eudicotyledons</taxon>
        <taxon>Gunneridae</taxon>
        <taxon>Pentapetalae</taxon>
        <taxon>rosids</taxon>
        <taxon>fabids</taxon>
        <taxon>Fabales</taxon>
        <taxon>Fabaceae</taxon>
        <taxon>Papilionoideae</taxon>
        <taxon>50 kb inversion clade</taxon>
        <taxon>dalbergioids sensu lato</taxon>
        <taxon>Dalbergieae</taxon>
        <taxon>Pterocarpus clade</taxon>
        <taxon>Arachis</taxon>
    </lineage>
</organism>
<dbReference type="GO" id="GO:0003735">
    <property type="term" value="F:structural constituent of ribosome"/>
    <property type="evidence" value="ECO:0007669"/>
    <property type="project" value="InterPro"/>
</dbReference>
<name>A0A9C6TZ58_ARADU</name>
<evidence type="ECO:0000256" key="1">
    <source>
        <dbReference type="ARBA" id="ARBA00022980"/>
    </source>
</evidence>
<dbReference type="GO" id="GO:0022625">
    <property type="term" value="C:cytosolic large ribosomal subunit"/>
    <property type="evidence" value="ECO:0007669"/>
    <property type="project" value="TreeGrafter"/>
</dbReference>
<dbReference type="Gene3D" id="3.100.10.10">
    <property type="match status" value="1"/>
</dbReference>
<evidence type="ECO:0000259" key="4">
    <source>
        <dbReference type="Pfam" id="PF17135"/>
    </source>
</evidence>
<evidence type="ECO:0000313" key="6">
    <source>
        <dbReference type="RefSeq" id="XP_052117629.1"/>
    </source>
</evidence>